<evidence type="ECO:0000256" key="5">
    <source>
        <dbReference type="ARBA" id="ARBA00023203"/>
    </source>
</evidence>
<dbReference type="InterPro" id="IPR036961">
    <property type="entry name" value="Kinesin_motor_dom_sf"/>
</dbReference>
<keyword evidence="3 6" id="KW-0518">Myosin</keyword>
<evidence type="ECO:0000313" key="8">
    <source>
        <dbReference type="EMBL" id="KAL3783570.1"/>
    </source>
</evidence>
<dbReference type="SMART" id="SM00242">
    <property type="entry name" value="MYSc"/>
    <property type="match status" value="1"/>
</dbReference>
<dbReference type="Pfam" id="PF00063">
    <property type="entry name" value="Myosin_head"/>
    <property type="match status" value="2"/>
</dbReference>
<dbReference type="Gene3D" id="1.20.120.720">
    <property type="entry name" value="Myosin VI head, motor domain, U50 subdomain"/>
    <property type="match status" value="1"/>
</dbReference>
<dbReference type="PROSITE" id="PS51456">
    <property type="entry name" value="MYOSIN_MOTOR"/>
    <property type="match status" value="1"/>
</dbReference>
<name>A0ABD3PAX3_9STRA</name>
<dbReference type="GO" id="GO:0003779">
    <property type="term" value="F:actin binding"/>
    <property type="evidence" value="ECO:0007669"/>
    <property type="project" value="UniProtKB-KW"/>
</dbReference>
<evidence type="ECO:0000256" key="3">
    <source>
        <dbReference type="ARBA" id="ARBA00023123"/>
    </source>
</evidence>
<keyword evidence="4 6" id="KW-0505">Motor protein</keyword>
<sequence length="605" mass="66449">MPCTVVKDIEIDDDSKDKFGSISALVKTADGQLHKISDRKKLVPLTVPEDYDGVPDVLYLPNVTEASLLHALRVRYNRDEIYTSAGPILMSVNPYKTITMKDGLDLYAEERMLLYRNSKSNPGASSNLPCHLFQVADKAYKELLKSVISTDSLPPSPRKGEDTLIKLTKTSRKAMNQSIVISGESGAGKTEATKKIMQYLAGVTKNKATTAEQCDNGGSKTTSLEDRVLSSNPLLESFGNARTLKNDNSSRFGKFIKISFNIESGTIAGASISNYLLEKTRITTQIEGERNYHIFYQIFSGADDATLTKFKLNDGVAAFYYLGNRPTLKSRHDASAFEETMKCLDQIGLVEKEKSDVLGILAAVLHIGNIVFEVVKGEEDHSGEKATISESSAESLKIACNLLDLEETKVSEALLTKTLSVGGKTIHKPQDVVQASDKRDAFAKLVYSSLFVWLVNKINTTLDLDIALPESADSTFSPVRCPYTPPAPTGFIGVLDIYGFENFVNNGFEQLLINYANEKLQRYFNKHVFEVEQIMYSDEGVDWTYITFNDNQPCLDLIEGGVGNVGVLSTLDDSGGMGTAAERDVNFLAQLHQKFGGVTGPSTMD</sequence>
<dbReference type="Gene3D" id="3.40.850.10">
    <property type="entry name" value="Kinesin motor domain"/>
    <property type="match status" value="1"/>
</dbReference>
<comment type="similarity">
    <text evidence="6">Belongs to the TRAFAC class myosin-kinesin ATPase superfamily. Myosin family.</text>
</comment>
<dbReference type="GO" id="GO:0005524">
    <property type="term" value="F:ATP binding"/>
    <property type="evidence" value="ECO:0007669"/>
    <property type="project" value="UniProtKB-UniRule"/>
</dbReference>
<reference evidence="8 9" key="1">
    <citation type="submission" date="2024-10" db="EMBL/GenBank/DDBJ databases">
        <title>Updated reference genomes for cyclostephanoid diatoms.</title>
        <authorList>
            <person name="Roberts W.R."/>
            <person name="Alverson A.J."/>
        </authorList>
    </citation>
    <scope>NUCLEOTIDE SEQUENCE [LARGE SCALE GENOMIC DNA]</scope>
    <source>
        <strain evidence="8 9">AJA276-08</strain>
    </source>
</reference>
<dbReference type="GO" id="GO:0016459">
    <property type="term" value="C:myosin complex"/>
    <property type="evidence" value="ECO:0007669"/>
    <property type="project" value="UniProtKB-KW"/>
</dbReference>
<feature type="domain" description="Myosin motor" evidence="7">
    <location>
        <begin position="52"/>
        <end position="605"/>
    </location>
</feature>
<keyword evidence="2 6" id="KW-0067">ATP-binding</keyword>
<dbReference type="InterPro" id="IPR001609">
    <property type="entry name" value="Myosin_head_motor_dom-like"/>
</dbReference>
<dbReference type="Proteomes" id="UP001530315">
    <property type="component" value="Unassembled WGS sequence"/>
</dbReference>
<evidence type="ECO:0000259" key="7">
    <source>
        <dbReference type="PROSITE" id="PS51456"/>
    </source>
</evidence>
<dbReference type="GO" id="GO:0003774">
    <property type="term" value="F:cytoskeletal motor activity"/>
    <property type="evidence" value="ECO:0007669"/>
    <property type="project" value="UniProtKB-UniRule"/>
</dbReference>
<dbReference type="Gene3D" id="1.20.58.530">
    <property type="match status" value="1"/>
</dbReference>
<evidence type="ECO:0000256" key="1">
    <source>
        <dbReference type="ARBA" id="ARBA00022741"/>
    </source>
</evidence>
<keyword evidence="9" id="KW-1185">Reference proteome</keyword>
<dbReference type="SUPFAM" id="SSF52540">
    <property type="entry name" value="P-loop containing nucleoside triphosphate hydrolases"/>
    <property type="match status" value="1"/>
</dbReference>
<dbReference type="EMBL" id="JALLAZ020000966">
    <property type="protein sequence ID" value="KAL3783570.1"/>
    <property type="molecule type" value="Genomic_DNA"/>
</dbReference>
<dbReference type="PANTHER" id="PTHR13140:SF845">
    <property type="entry name" value="MYOSIN-LIKE PROTEIN"/>
    <property type="match status" value="1"/>
</dbReference>
<evidence type="ECO:0000256" key="6">
    <source>
        <dbReference type="PROSITE-ProRule" id="PRU00782"/>
    </source>
</evidence>
<evidence type="ECO:0000313" key="9">
    <source>
        <dbReference type="Proteomes" id="UP001530315"/>
    </source>
</evidence>
<keyword evidence="1 6" id="KW-0547">Nucleotide-binding</keyword>
<comment type="caution">
    <text evidence="8">The sequence shown here is derived from an EMBL/GenBank/DDBJ whole genome shotgun (WGS) entry which is preliminary data.</text>
</comment>
<dbReference type="InterPro" id="IPR027417">
    <property type="entry name" value="P-loop_NTPase"/>
</dbReference>
<evidence type="ECO:0000256" key="2">
    <source>
        <dbReference type="ARBA" id="ARBA00022840"/>
    </source>
</evidence>
<accession>A0ABD3PAX3</accession>
<dbReference type="AlphaFoldDB" id="A0ABD3PAX3"/>
<comment type="caution">
    <text evidence="6">Lacks conserved residue(s) required for the propagation of feature annotation.</text>
</comment>
<organism evidence="8 9">
    <name type="scientific">Stephanodiscus triporus</name>
    <dbReference type="NCBI Taxonomy" id="2934178"/>
    <lineage>
        <taxon>Eukaryota</taxon>
        <taxon>Sar</taxon>
        <taxon>Stramenopiles</taxon>
        <taxon>Ochrophyta</taxon>
        <taxon>Bacillariophyta</taxon>
        <taxon>Coscinodiscophyceae</taxon>
        <taxon>Thalassiosirophycidae</taxon>
        <taxon>Stephanodiscales</taxon>
        <taxon>Stephanodiscaceae</taxon>
        <taxon>Stephanodiscus</taxon>
    </lineage>
</organism>
<feature type="binding site" evidence="6">
    <location>
        <begin position="183"/>
        <end position="190"/>
    </location>
    <ligand>
        <name>ATP</name>
        <dbReference type="ChEBI" id="CHEBI:30616"/>
    </ligand>
</feature>
<protein>
    <recommendedName>
        <fullName evidence="7">Myosin motor domain-containing protein</fullName>
    </recommendedName>
</protein>
<dbReference type="PANTHER" id="PTHR13140">
    <property type="entry name" value="MYOSIN"/>
    <property type="match status" value="1"/>
</dbReference>
<dbReference type="PRINTS" id="PR00193">
    <property type="entry name" value="MYOSINHEAVY"/>
</dbReference>
<gene>
    <name evidence="8" type="ORF">ACHAW5_007878</name>
</gene>
<keyword evidence="5 6" id="KW-0009">Actin-binding</keyword>
<evidence type="ECO:0000256" key="4">
    <source>
        <dbReference type="ARBA" id="ARBA00023175"/>
    </source>
</evidence>
<proteinExistence type="inferred from homology"/>
<dbReference type="Gene3D" id="1.10.10.820">
    <property type="match status" value="1"/>
</dbReference>